<dbReference type="Gene3D" id="1.10.245.10">
    <property type="entry name" value="SWIB/MDM2 domain"/>
    <property type="match status" value="1"/>
</dbReference>
<protein>
    <recommendedName>
        <fullName evidence="2">DM2 domain-containing protein</fullName>
    </recommendedName>
</protein>
<evidence type="ECO:0000313" key="4">
    <source>
        <dbReference type="Proteomes" id="UP000006038"/>
    </source>
</evidence>
<feature type="region of interest" description="Disordered" evidence="1">
    <location>
        <begin position="94"/>
        <end position="115"/>
    </location>
</feature>
<dbReference type="OMA" id="AWILIIN"/>
<evidence type="ECO:0000256" key="1">
    <source>
        <dbReference type="SAM" id="MobiDB-lite"/>
    </source>
</evidence>
<dbReference type="InterPro" id="IPR003121">
    <property type="entry name" value="SWIB_MDM2_domain"/>
</dbReference>
<dbReference type="CDD" id="cd10567">
    <property type="entry name" value="SWIB-MDM2_like"/>
    <property type="match status" value="1"/>
</dbReference>
<keyword evidence="4" id="KW-1185">Reference proteome</keyword>
<dbReference type="PROSITE" id="PS51925">
    <property type="entry name" value="SWIB_MDM2"/>
    <property type="match status" value="1"/>
</dbReference>
<dbReference type="Proteomes" id="UP000006038">
    <property type="component" value="Chromosome 12"/>
</dbReference>
<dbReference type="Pfam" id="PF02201">
    <property type="entry name" value="SWIB"/>
    <property type="match status" value="1"/>
</dbReference>
<evidence type="ECO:0000259" key="2">
    <source>
        <dbReference type="PROSITE" id="PS51925"/>
    </source>
</evidence>
<reference evidence="3" key="2">
    <citation type="submission" date="2013-04" db="UniProtKB">
        <authorList>
            <consortium name="EnsemblPlants"/>
        </authorList>
    </citation>
    <scope>IDENTIFICATION</scope>
</reference>
<proteinExistence type="predicted"/>
<evidence type="ECO:0000313" key="3">
    <source>
        <dbReference type="EnsemblPlants" id="OB12G20930.1"/>
    </source>
</evidence>
<dbReference type="InterPro" id="IPR019835">
    <property type="entry name" value="SWIB_domain"/>
</dbReference>
<dbReference type="EnsemblPlants" id="OB12G20930.1">
    <property type="protein sequence ID" value="OB12G20930.1"/>
    <property type="gene ID" value="OB12G20930"/>
</dbReference>
<feature type="domain" description="DM2" evidence="2">
    <location>
        <begin position="112"/>
        <end position="191"/>
    </location>
</feature>
<name>J3NDN5_ORYBR</name>
<dbReference type="eggNOG" id="KOG1946">
    <property type="taxonomic scope" value="Eukaryota"/>
</dbReference>
<dbReference type="STRING" id="4533.J3NDN5"/>
<accession>J3NDN5</accession>
<dbReference type="InterPro" id="IPR036885">
    <property type="entry name" value="SWIB_MDM2_dom_sf"/>
</dbReference>
<dbReference type="HOGENOM" id="CLU_046065_3_1_1"/>
<dbReference type="SUPFAM" id="SSF47592">
    <property type="entry name" value="SWIB/MDM2 domain"/>
    <property type="match status" value="1"/>
</dbReference>
<dbReference type="SMART" id="SM00151">
    <property type="entry name" value="SWIB"/>
    <property type="match status" value="1"/>
</dbReference>
<dbReference type="Gramene" id="OB12G20930.1">
    <property type="protein sequence ID" value="OB12G20930.1"/>
    <property type="gene ID" value="OB12G20930"/>
</dbReference>
<organism evidence="3">
    <name type="scientific">Oryza brachyantha</name>
    <name type="common">malo sina</name>
    <dbReference type="NCBI Taxonomy" id="4533"/>
    <lineage>
        <taxon>Eukaryota</taxon>
        <taxon>Viridiplantae</taxon>
        <taxon>Streptophyta</taxon>
        <taxon>Embryophyta</taxon>
        <taxon>Tracheophyta</taxon>
        <taxon>Spermatophyta</taxon>
        <taxon>Magnoliopsida</taxon>
        <taxon>Liliopsida</taxon>
        <taxon>Poales</taxon>
        <taxon>Poaceae</taxon>
        <taxon>BOP clade</taxon>
        <taxon>Oryzoideae</taxon>
        <taxon>Oryzeae</taxon>
        <taxon>Oryzinae</taxon>
        <taxon>Oryza</taxon>
    </lineage>
</organism>
<dbReference type="AlphaFoldDB" id="J3NDN5"/>
<sequence>MRRVHLVYYYYYSSWLTLSPNPLENPAAAAAAAAPAMSATATAIRSGELLACSVALRRAAPVAAVSFRTGRAARKAGRLAMRVVAAASAEGEAVEGGEAKGKGKGKKRAASGIMKPKPISPELQEFVGGAEELPRTEALKIIWAHIKGNNLQDPNNKKIIVCDEKLKKIFGGRDRVGFLEISGLLNPHFQK</sequence>
<reference evidence="3" key="1">
    <citation type="journal article" date="2013" name="Nat. Commun.">
        <title>Whole-genome sequencing of Oryza brachyantha reveals mechanisms underlying Oryza genome evolution.</title>
        <authorList>
            <person name="Chen J."/>
            <person name="Huang Q."/>
            <person name="Gao D."/>
            <person name="Wang J."/>
            <person name="Lang Y."/>
            <person name="Liu T."/>
            <person name="Li B."/>
            <person name="Bai Z."/>
            <person name="Luis Goicoechea J."/>
            <person name="Liang C."/>
            <person name="Chen C."/>
            <person name="Zhang W."/>
            <person name="Sun S."/>
            <person name="Liao Y."/>
            <person name="Zhang X."/>
            <person name="Yang L."/>
            <person name="Song C."/>
            <person name="Wang M."/>
            <person name="Shi J."/>
            <person name="Liu G."/>
            <person name="Liu J."/>
            <person name="Zhou H."/>
            <person name="Zhou W."/>
            <person name="Yu Q."/>
            <person name="An N."/>
            <person name="Chen Y."/>
            <person name="Cai Q."/>
            <person name="Wang B."/>
            <person name="Liu B."/>
            <person name="Min J."/>
            <person name="Huang Y."/>
            <person name="Wu H."/>
            <person name="Li Z."/>
            <person name="Zhang Y."/>
            <person name="Yin Y."/>
            <person name="Song W."/>
            <person name="Jiang J."/>
            <person name="Jackson S.A."/>
            <person name="Wing R.A."/>
            <person name="Wang J."/>
            <person name="Chen M."/>
        </authorList>
    </citation>
    <scope>NUCLEOTIDE SEQUENCE [LARGE SCALE GENOMIC DNA]</scope>
    <source>
        <strain evidence="3">cv. IRGC 101232</strain>
    </source>
</reference>
<dbReference type="PANTHER" id="PTHR13844">
    <property type="entry name" value="SWI/SNF-RELATED MATRIX-ASSOCIATED ACTIN-DEPENDENT REGULATOR OF CHROMATIN SUBFAMILY D"/>
    <property type="match status" value="1"/>
</dbReference>